<evidence type="ECO:0000313" key="3">
    <source>
        <dbReference type="Proteomes" id="UP001281410"/>
    </source>
</evidence>
<dbReference type="GO" id="GO:0004523">
    <property type="term" value="F:RNA-DNA hybrid ribonuclease activity"/>
    <property type="evidence" value="ECO:0007669"/>
    <property type="project" value="InterPro"/>
</dbReference>
<dbReference type="GO" id="GO:0003676">
    <property type="term" value="F:nucleic acid binding"/>
    <property type="evidence" value="ECO:0007669"/>
    <property type="project" value="InterPro"/>
</dbReference>
<sequence length="118" mass="12945">MASCAQMSQVSFSLLMAEALEILHGLQLASESGLWPCIVESDSQLVVSTIDSGNVPLSDIGLIIEDILDPMKGPLRCKVCFISRKSNMVAHCLDKLGVALEVDCFWIEEVHLVRLRLC</sequence>
<evidence type="ECO:0000313" key="2">
    <source>
        <dbReference type="EMBL" id="KAK3204550.1"/>
    </source>
</evidence>
<gene>
    <name evidence="2" type="ORF">Dsin_018596</name>
</gene>
<comment type="caution">
    <text evidence="2">The sequence shown here is derived from an EMBL/GenBank/DDBJ whole genome shotgun (WGS) entry which is preliminary data.</text>
</comment>
<dbReference type="InterPro" id="IPR052929">
    <property type="entry name" value="RNase_H-like_EbsB-rel"/>
</dbReference>
<proteinExistence type="predicted"/>
<dbReference type="AlphaFoldDB" id="A0AAE0E1Y3"/>
<evidence type="ECO:0000259" key="1">
    <source>
        <dbReference type="Pfam" id="PF13456"/>
    </source>
</evidence>
<accession>A0AAE0E1Y3</accession>
<dbReference type="InterPro" id="IPR044730">
    <property type="entry name" value="RNase_H-like_dom_plant"/>
</dbReference>
<dbReference type="PANTHER" id="PTHR47074:SF48">
    <property type="entry name" value="POLYNUCLEOTIDYL TRANSFERASE, RIBONUCLEASE H-LIKE SUPERFAMILY PROTEIN"/>
    <property type="match status" value="1"/>
</dbReference>
<dbReference type="Gene3D" id="3.30.420.10">
    <property type="entry name" value="Ribonuclease H-like superfamily/Ribonuclease H"/>
    <property type="match status" value="1"/>
</dbReference>
<dbReference type="Proteomes" id="UP001281410">
    <property type="component" value="Unassembled WGS sequence"/>
</dbReference>
<dbReference type="InterPro" id="IPR002156">
    <property type="entry name" value="RNaseH_domain"/>
</dbReference>
<keyword evidence="3" id="KW-1185">Reference proteome</keyword>
<feature type="domain" description="RNase H type-1" evidence="1">
    <location>
        <begin position="4"/>
        <end position="93"/>
    </location>
</feature>
<dbReference type="PANTHER" id="PTHR47074">
    <property type="entry name" value="BNAC02G40300D PROTEIN"/>
    <property type="match status" value="1"/>
</dbReference>
<reference evidence="2" key="1">
    <citation type="journal article" date="2023" name="Plant J.">
        <title>Genome sequences and population genomics provide insights into the demographic history, inbreeding, and mutation load of two 'living fossil' tree species of Dipteronia.</title>
        <authorList>
            <person name="Feng Y."/>
            <person name="Comes H.P."/>
            <person name="Chen J."/>
            <person name="Zhu S."/>
            <person name="Lu R."/>
            <person name="Zhang X."/>
            <person name="Li P."/>
            <person name="Qiu J."/>
            <person name="Olsen K.M."/>
            <person name="Qiu Y."/>
        </authorList>
    </citation>
    <scope>NUCLEOTIDE SEQUENCE</scope>
    <source>
        <strain evidence="2">NBL</strain>
    </source>
</reference>
<dbReference type="Pfam" id="PF13456">
    <property type="entry name" value="RVT_3"/>
    <property type="match status" value="1"/>
</dbReference>
<dbReference type="EMBL" id="JANJYJ010000006">
    <property type="protein sequence ID" value="KAK3204550.1"/>
    <property type="molecule type" value="Genomic_DNA"/>
</dbReference>
<dbReference type="CDD" id="cd06222">
    <property type="entry name" value="RNase_H_like"/>
    <property type="match status" value="1"/>
</dbReference>
<organism evidence="2 3">
    <name type="scientific">Dipteronia sinensis</name>
    <dbReference type="NCBI Taxonomy" id="43782"/>
    <lineage>
        <taxon>Eukaryota</taxon>
        <taxon>Viridiplantae</taxon>
        <taxon>Streptophyta</taxon>
        <taxon>Embryophyta</taxon>
        <taxon>Tracheophyta</taxon>
        <taxon>Spermatophyta</taxon>
        <taxon>Magnoliopsida</taxon>
        <taxon>eudicotyledons</taxon>
        <taxon>Gunneridae</taxon>
        <taxon>Pentapetalae</taxon>
        <taxon>rosids</taxon>
        <taxon>malvids</taxon>
        <taxon>Sapindales</taxon>
        <taxon>Sapindaceae</taxon>
        <taxon>Hippocastanoideae</taxon>
        <taxon>Acereae</taxon>
        <taxon>Dipteronia</taxon>
    </lineage>
</organism>
<name>A0AAE0E1Y3_9ROSI</name>
<protein>
    <recommendedName>
        <fullName evidence="1">RNase H type-1 domain-containing protein</fullName>
    </recommendedName>
</protein>
<dbReference type="InterPro" id="IPR036397">
    <property type="entry name" value="RNaseH_sf"/>
</dbReference>